<feature type="transmembrane region" description="Helical" evidence="8">
    <location>
        <begin position="97"/>
        <end position="119"/>
    </location>
</feature>
<keyword evidence="6 8" id="KW-0472">Membrane</keyword>
<dbReference type="Proteomes" id="UP001159427">
    <property type="component" value="Unassembled WGS sequence"/>
</dbReference>
<feature type="transmembrane region" description="Helical" evidence="8">
    <location>
        <begin position="196"/>
        <end position="216"/>
    </location>
</feature>
<comment type="subcellular location">
    <subcellularLocation>
        <location evidence="1">Membrane</location>
        <topology evidence="1">Multi-pass membrane protein</topology>
    </subcellularLocation>
</comment>
<evidence type="ECO:0000256" key="3">
    <source>
        <dbReference type="ARBA" id="ARBA00022692"/>
    </source>
</evidence>
<keyword evidence="4 8" id="KW-1133">Transmembrane helix</keyword>
<evidence type="ECO:0000313" key="10">
    <source>
        <dbReference type="EMBL" id="CAH3021281.1"/>
    </source>
</evidence>
<evidence type="ECO:0000259" key="9">
    <source>
        <dbReference type="Pfam" id="PF00520"/>
    </source>
</evidence>
<feature type="transmembrane region" description="Helical" evidence="8">
    <location>
        <begin position="295"/>
        <end position="315"/>
    </location>
</feature>
<organism evidence="10 11">
    <name type="scientific">Porites evermanni</name>
    <dbReference type="NCBI Taxonomy" id="104178"/>
    <lineage>
        <taxon>Eukaryota</taxon>
        <taxon>Metazoa</taxon>
        <taxon>Cnidaria</taxon>
        <taxon>Anthozoa</taxon>
        <taxon>Hexacorallia</taxon>
        <taxon>Scleractinia</taxon>
        <taxon>Fungiina</taxon>
        <taxon>Poritidae</taxon>
        <taxon>Porites</taxon>
    </lineage>
</organism>
<feature type="transmembrane region" description="Helical" evidence="8">
    <location>
        <begin position="335"/>
        <end position="357"/>
    </location>
</feature>
<keyword evidence="11" id="KW-1185">Reference proteome</keyword>
<evidence type="ECO:0000313" key="11">
    <source>
        <dbReference type="Proteomes" id="UP001159427"/>
    </source>
</evidence>
<feature type="transmembrane region" description="Helical" evidence="8">
    <location>
        <begin position="263"/>
        <end position="283"/>
    </location>
</feature>
<feature type="transmembrane region" description="Helical" evidence="8">
    <location>
        <begin position="409"/>
        <end position="433"/>
    </location>
</feature>
<proteinExistence type="predicted"/>
<dbReference type="PANTHER" id="PTHR10117:SF54">
    <property type="entry name" value="TRANSIENT RECEPTOR POTENTIAL-GAMMA PROTEIN"/>
    <property type="match status" value="1"/>
</dbReference>
<evidence type="ECO:0000256" key="8">
    <source>
        <dbReference type="SAM" id="Phobius"/>
    </source>
</evidence>
<evidence type="ECO:0000256" key="6">
    <source>
        <dbReference type="ARBA" id="ARBA00023136"/>
    </source>
</evidence>
<dbReference type="Pfam" id="PF00520">
    <property type="entry name" value="Ion_trans"/>
    <property type="match status" value="1"/>
</dbReference>
<feature type="non-terminal residue" evidence="10">
    <location>
        <position position="1"/>
    </location>
</feature>
<evidence type="ECO:0000256" key="4">
    <source>
        <dbReference type="ARBA" id="ARBA00022989"/>
    </source>
</evidence>
<dbReference type="Gene3D" id="2.60.120.920">
    <property type="match status" value="1"/>
</dbReference>
<evidence type="ECO:0000256" key="7">
    <source>
        <dbReference type="ARBA" id="ARBA00023303"/>
    </source>
</evidence>
<feature type="transmembrane region" description="Helical" evidence="8">
    <location>
        <begin position="164"/>
        <end position="190"/>
    </location>
</feature>
<evidence type="ECO:0000256" key="5">
    <source>
        <dbReference type="ARBA" id="ARBA00023065"/>
    </source>
</evidence>
<sequence>QVAEELHTRADKKLNEPDKYDFIKLASRVKEFSLRFLDPLKYERLERQYFFNNPETDFIVETAIRLKQKKFFDHPVIIDLLTDWWCGGYKNRKLSRLWWLLLTVWCLFDIVLFPLIFLLTCVMGKVIYLHEFVDISFSLRANSLGRYGGGAGKGRRACNYKYRIYFMIPYFIFVRDTISYLALLALHLAICLEPSQLSFSGLEWTILCFLVGRLLTEIRQIKDILKQKRDITGERRERVDTHFINKAPGVELIENYIRDRWNVFDLFIIIVFMCAILPLRIVTWLESDSITNNRALVIAGYLYGFNTMLLTFRTFGSILETYQGVGTIQIAFFHIVRDAVVVVLHFLAIPLAFASTITKVYVAEKSLVKQDTIGTQPWRKIVTHLAWSLLDLSEGLTPLKSADSFSETIALLLYAGYLVLALILLINMLIALLSNTYQRMQDNSRNEWVFQKAITVQTYRNYSPIPFPLNIVSVLGFRAPRCHLVRRHSSNIVLLLIYQKSNCSILISVDHHLDLSRSETKTNILEQVLDDVENTECMVNQVLYKSFAKQQGSDKALLSVGQEAWKAHEVILVDGYLITRQPYVSNVNRCGVRYRKPFSRRFPHFEVMILESGETRWLGMGVVFGEYGTELMPGWRKGTVGYHTDDRKIYDTQERNNGRKTIGSTGARRGDVIRCTVMFEDKLQVDGETRV</sequence>
<feature type="non-terminal residue" evidence="10">
    <location>
        <position position="691"/>
    </location>
</feature>
<keyword evidence="2" id="KW-0813">Transport</keyword>
<dbReference type="InterPro" id="IPR002153">
    <property type="entry name" value="TRPC_channel"/>
</dbReference>
<comment type="caution">
    <text evidence="10">The sequence shown here is derived from an EMBL/GenBank/DDBJ whole genome shotgun (WGS) entry which is preliminary data.</text>
</comment>
<keyword evidence="7" id="KW-0407">Ion channel</keyword>
<accession>A0ABN8LVZ3</accession>
<dbReference type="EMBL" id="CALNXI010000176">
    <property type="protein sequence ID" value="CAH3021281.1"/>
    <property type="molecule type" value="Genomic_DNA"/>
</dbReference>
<feature type="domain" description="Ion transport" evidence="9">
    <location>
        <begin position="254"/>
        <end position="444"/>
    </location>
</feature>
<keyword evidence="5" id="KW-0406">Ion transport</keyword>
<evidence type="ECO:0000256" key="1">
    <source>
        <dbReference type="ARBA" id="ARBA00004141"/>
    </source>
</evidence>
<dbReference type="InterPro" id="IPR005821">
    <property type="entry name" value="Ion_trans_dom"/>
</dbReference>
<reference evidence="10 11" key="1">
    <citation type="submission" date="2022-05" db="EMBL/GenBank/DDBJ databases">
        <authorList>
            <consortium name="Genoscope - CEA"/>
            <person name="William W."/>
        </authorList>
    </citation>
    <scope>NUCLEOTIDE SEQUENCE [LARGE SCALE GENOMIC DNA]</scope>
</reference>
<dbReference type="InterPro" id="IPR043136">
    <property type="entry name" value="B30.2/SPRY_sf"/>
</dbReference>
<keyword evidence="3 8" id="KW-0812">Transmembrane</keyword>
<dbReference type="PRINTS" id="PR01097">
    <property type="entry name" value="TRNSRECEPTRP"/>
</dbReference>
<gene>
    <name evidence="10" type="ORF">PEVE_00010661</name>
</gene>
<name>A0ABN8LVZ3_9CNID</name>
<protein>
    <recommendedName>
        <fullName evidence="9">Ion transport domain-containing protein</fullName>
    </recommendedName>
</protein>
<dbReference type="PANTHER" id="PTHR10117">
    <property type="entry name" value="TRANSIENT RECEPTOR POTENTIAL CHANNEL"/>
    <property type="match status" value="1"/>
</dbReference>
<evidence type="ECO:0000256" key="2">
    <source>
        <dbReference type="ARBA" id="ARBA00022448"/>
    </source>
</evidence>